<dbReference type="OrthoDB" id="1918674at2759"/>
<keyword evidence="1 4" id="KW-0732">Signal</keyword>
<evidence type="ECO:0000313" key="6">
    <source>
        <dbReference type="EMBL" id="KAA8527346.1"/>
    </source>
</evidence>
<name>A0A5J5AC65_9ASTE</name>
<dbReference type="InterPro" id="IPR034087">
    <property type="entry name" value="C/VIF1"/>
</dbReference>
<dbReference type="AlphaFoldDB" id="A0A5J5AC65"/>
<dbReference type="SMART" id="SM00856">
    <property type="entry name" value="PMEI"/>
    <property type="match status" value="1"/>
</dbReference>
<gene>
    <name evidence="6" type="ORF">F0562_034939</name>
</gene>
<feature type="domain" description="Pectinesterase inhibitor" evidence="5">
    <location>
        <begin position="28"/>
        <end position="157"/>
    </location>
</feature>
<dbReference type="PANTHER" id="PTHR36710:SF13">
    <property type="entry name" value="PUTATIVE-RELATED"/>
    <property type="match status" value="1"/>
</dbReference>
<dbReference type="PANTHER" id="PTHR36710">
    <property type="entry name" value="PECTINESTERASE INHIBITOR-LIKE"/>
    <property type="match status" value="1"/>
</dbReference>
<feature type="chain" id="PRO_5023888908" description="Pectinesterase inhibitor domain-containing protein" evidence="4">
    <location>
        <begin position="21"/>
        <end position="157"/>
    </location>
</feature>
<evidence type="ECO:0000259" key="5">
    <source>
        <dbReference type="SMART" id="SM00856"/>
    </source>
</evidence>
<reference evidence="6 7" key="1">
    <citation type="submission" date="2019-09" db="EMBL/GenBank/DDBJ databases">
        <title>A chromosome-level genome assembly of the Chinese tupelo Nyssa sinensis.</title>
        <authorList>
            <person name="Yang X."/>
            <person name="Kang M."/>
            <person name="Yang Y."/>
            <person name="Xiong H."/>
            <person name="Wang M."/>
            <person name="Zhang Z."/>
            <person name="Wang Z."/>
            <person name="Wu H."/>
            <person name="Ma T."/>
            <person name="Liu J."/>
            <person name="Xi Z."/>
        </authorList>
    </citation>
    <scope>NUCLEOTIDE SEQUENCE [LARGE SCALE GENOMIC DNA]</scope>
    <source>
        <strain evidence="6">J267</strain>
        <tissue evidence="6">Leaf</tissue>
    </source>
</reference>
<protein>
    <recommendedName>
        <fullName evidence="5">Pectinesterase inhibitor domain-containing protein</fullName>
    </recommendedName>
</protein>
<sequence>MTKNLGSLIFILFLPAILLGQYCSVVAGDTELITKTCKQTPYYQLCVSTLQSDPRSSKADIPGLGLIIVAAVKAKVKNTLKLIKQLEGSNPRLKAPLSDCNQVYNAVVIADIPEAVEALTKGDPKFAENGMSDAAIEAQQCESGFKQSKSPLRKIDL</sequence>
<evidence type="ECO:0000256" key="1">
    <source>
        <dbReference type="ARBA" id="ARBA00022729"/>
    </source>
</evidence>
<evidence type="ECO:0000256" key="3">
    <source>
        <dbReference type="ARBA" id="ARBA00038471"/>
    </source>
</evidence>
<dbReference type="NCBIfam" id="TIGR01614">
    <property type="entry name" value="PME_inhib"/>
    <property type="match status" value="1"/>
</dbReference>
<dbReference type="EMBL" id="CM018045">
    <property type="protein sequence ID" value="KAA8527346.1"/>
    <property type="molecule type" value="Genomic_DNA"/>
</dbReference>
<dbReference type="InterPro" id="IPR052421">
    <property type="entry name" value="PCW_Enzyme_Inhibitor"/>
</dbReference>
<dbReference type="InterPro" id="IPR006501">
    <property type="entry name" value="Pectinesterase_inhib_dom"/>
</dbReference>
<feature type="signal peptide" evidence="4">
    <location>
        <begin position="1"/>
        <end position="20"/>
    </location>
</feature>
<dbReference type="InterPro" id="IPR035513">
    <property type="entry name" value="Invertase/methylesterase_inhib"/>
</dbReference>
<dbReference type="Pfam" id="PF04043">
    <property type="entry name" value="PMEI"/>
    <property type="match status" value="1"/>
</dbReference>
<accession>A0A5J5AC65</accession>
<dbReference type="FunFam" id="1.20.140.40:FF:000009">
    <property type="entry name" value="Invertase/pectin methylesterase inhibitor family protein"/>
    <property type="match status" value="1"/>
</dbReference>
<dbReference type="Proteomes" id="UP000325577">
    <property type="component" value="Linkage Group LG21"/>
</dbReference>
<keyword evidence="2" id="KW-1015">Disulfide bond</keyword>
<evidence type="ECO:0000256" key="4">
    <source>
        <dbReference type="SAM" id="SignalP"/>
    </source>
</evidence>
<evidence type="ECO:0000313" key="7">
    <source>
        <dbReference type="Proteomes" id="UP000325577"/>
    </source>
</evidence>
<dbReference type="CDD" id="cd15796">
    <property type="entry name" value="CIF_like"/>
    <property type="match status" value="1"/>
</dbReference>
<keyword evidence="7" id="KW-1185">Reference proteome</keyword>
<dbReference type="Gene3D" id="1.20.140.40">
    <property type="entry name" value="Invertase/pectin methylesterase inhibitor family protein"/>
    <property type="match status" value="1"/>
</dbReference>
<dbReference type="GO" id="GO:0004857">
    <property type="term" value="F:enzyme inhibitor activity"/>
    <property type="evidence" value="ECO:0007669"/>
    <property type="project" value="InterPro"/>
</dbReference>
<evidence type="ECO:0000256" key="2">
    <source>
        <dbReference type="ARBA" id="ARBA00023157"/>
    </source>
</evidence>
<proteinExistence type="inferred from homology"/>
<organism evidence="6 7">
    <name type="scientific">Nyssa sinensis</name>
    <dbReference type="NCBI Taxonomy" id="561372"/>
    <lineage>
        <taxon>Eukaryota</taxon>
        <taxon>Viridiplantae</taxon>
        <taxon>Streptophyta</taxon>
        <taxon>Embryophyta</taxon>
        <taxon>Tracheophyta</taxon>
        <taxon>Spermatophyta</taxon>
        <taxon>Magnoliopsida</taxon>
        <taxon>eudicotyledons</taxon>
        <taxon>Gunneridae</taxon>
        <taxon>Pentapetalae</taxon>
        <taxon>asterids</taxon>
        <taxon>Cornales</taxon>
        <taxon>Nyssaceae</taxon>
        <taxon>Nyssa</taxon>
    </lineage>
</organism>
<comment type="similarity">
    <text evidence="3">Belongs to the PMEI family.</text>
</comment>
<dbReference type="SUPFAM" id="SSF101148">
    <property type="entry name" value="Plant invertase/pectin methylesterase inhibitor"/>
    <property type="match status" value="1"/>
</dbReference>